<reference evidence="2" key="1">
    <citation type="submission" date="2015-01" db="EMBL/GenBank/DDBJ databases">
        <authorList>
            <person name="Aksoy S."/>
            <person name="Warren W."/>
            <person name="Wilson R.K."/>
        </authorList>
    </citation>
    <scope>NUCLEOTIDE SEQUENCE [LARGE SCALE GENOMIC DNA]</scope>
    <source>
        <strain evidence="2">IAEA</strain>
    </source>
</reference>
<protein>
    <submittedName>
        <fullName evidence="1">Uncharacterized protein</fullName>
    </submittedName>
</protein>
<dbReference type="VEuPathDB" id="VectorBase:GPPI015153"/>
<dbReference type="AlphaFoldDB" id="A0A1B0B0X6"/>
<dbReference type="Proteomes" id="UP000092460">
    <property type="component" value="Unassembled WGS sequence"/>
</dbReference>
<accession>A0A1B0B0X6</accession>
<proteinExistence type="predicted"/>
<keyword evidence="2" id="KW-1185">Reference proteome</keyword>
<dbReference type="EnsemblMetazoa" id="GPPI015153-RA">
    <property type="protein sequence ID" value="GPPI015153-PA"/>
    <property type="gene ID" value="GPPI015153"/>
</dbReference>
<reference evidence="1" key="2">
    <citation type="submission" date="2020-05" db="UniProtKB">
        <authorList>
            <consortium name="EnsemblMetazoa"/>
        </authorList>
    </citation>
    <scope>IDENTIFICATION</scope>
    <source>
        <strain evidence="1">IAEA</strain>
    </source>
</reference>
<evidence type="ECO:0000313" key="1">
    <source>
        <dbReference type="EnsemblMetazoa" id="GPPI015153-PA"/>
    </source>
</evidence>
<organism evidence="1 2">
    <name type="scientific">Glossina palpalis gambiensis</name>
    <dbReference type="NCBI Taxonomy" id="67801"/>
    <lineage>
        <taxon>Eukaryota</taxon>
        <taxon>Metazoa</taxon>
        <taxon>Ecdysozoa</taxon>
        <taxon>Arthropoda</taxon>
        <taxon>Hexapoda</taxon>
        <taxon>Insecta</taxon>
        <taxon>Pterygota</taxon>
        <taxon>Neoptera</taxon>
        <taxon>Endopterygota</taxon>
        <taxon>Diptera</taxon>
        <taxon>Brachycera</taxon>
        <taxon>Muscomorpha</taxon>
        <taxon>Hippoboscoidea</taxon>
        <taxon>Glossinidae</taxon>
        <taxon>Glossina</taxon>
    </lineage>
</organism>
<dbReference type="EMBL" id="JXJN01006874">
    <property type="status" value="NOT_ANNOTATED_CDS"/>
    <property type="molecule type" value="Genomic_DNA"/>
</dbReference>
<name>A0A1B0B0X6_9MUSC</name>
<evidence type="ECO:0000313" key="2">
    <source>
        <dbReference type="Proteomes" id="UP000092460"/>
    </source>
</evidence>
<sequence>MFSEKRIKQQIENIPRIARAASTLARPPHDFNVYFKNYVHTAQNMMTIEQIDTSYNISNLKFTLGAAWYEILFTRAQLEMLMITCCDNYMNTKVNSTP</sequence>